<feature type="domain" description="EGF-like" evidence="9">
    <location>
        <begin position="1585"/>
        <end position="1626"/>
    </location>
</feature>
<dbReference type="KEGG" id="bbel:109482269"/>
<dbReference type="InterPro" id="IPR036465">
    <property type="entry name" value="vWFA_dom_sf"/>
</dbReference>
<dbReference type="PROSITE" id="PS01187">
    <property type="entry name" value="EGF_CA"/>
    <property type="match status" value="3"/>
</dbReference>
<feature type="domain" description="EGF-like" evidence="9">
    <location>
        <begin position="812"/>
        <end position="851"/>
    </location>
</feature>
<proteinExistence type="predicted"/>
<evidence type="ECO:0000256" key="5">
    <source>
        <dbReference type="PROSITE-ProRule" id="PRU00076"/>
    </source>
</evidence>
<feature type="compositionally biased region" description="Pro residues" evidence="6">
    <location>
        <begin position="861"/>
        <end position="873"/>
    </location>
</feature>
<dbReference type="GO" id="GO:0071944">
    <property type="term" value="C:cell periphery"/>
    <property type="evidence" value="ECO:0007669"/>
    <property type="project" value="UniProtKB-ARBA"/>
</dbReference>
<organism evidence="11 12">
    <name type="scientific">Branchiostoma belcheri</name>
    <name type="common">Amphioxus</name>
    <dbReference type="NCBI Taxonomy" id="7741"/>
    <lineage>
        <taxon>Eukaryota</taxon>
        <taxon>Metazoa</taxon>
        <taxon>Chordata</taxon>
        <taxon>Cephalochordata</taxon>
        <taxon>Leptocardii</taxon>
        <taxon>Amphioxiformes</taxon>
        <taxon>Branchiostomatidae</taxon>
        <taxon>Branchiostoma</taxon>
    </lineage>
</organism>
<dbReference type="PROSITE" id="PS00010">
    <property type="entry name" value="ASX_HYDROXYL"/>
    <property type="match status" value="2"/>
</dbReference>
<dbReference type="SUPFAM" id="SSF57184">
    <property type="entry name" value="Growth factor receptor domain"/>
    <property type="match status" value="1"/>
</dbReference>
<dbReference type="Pfam" id="PF07645">
    <property type="entry name" value="EGF_CA"/>
    <property type="match status" value="3"/>
</dbReference>
<evidence type="ECO:0000256" key="4">
    <source>
        <dbReference type="ARBA" id="ARBA00023157"/>
    </source>
</evidence>
<dbReference type="InterPro" id="IPR049883">
    <property type="entry name" value="NOTCH1_EGF-like"/>
</dbReference>
<sequence length="2058" mass="214697">MVSPSAVTSARTTMQTAVSTGQLGELSVDTDYFTFDPDLPQYDTPVDLVFLVDGSDNTTDAEFSAMTSFVGKMAAEFKLGPDSARVTVEQYSDRLMSLLDSDNFTDVSDLQAALRTLVKQGGGRALARSSVQSVSGLVQTGRPNVPKIIVAFSTGPDDSSGDISLAFAGHFARQQGVVMYAVALGAAADRGALQGMVGFSSSQLRTVRNTRGFVDLRNRLPARVANVGVLSYGWLQLAHRYVRGYADVNSNVYTVLQLNVLTQLNGIFSGVDGFQTVNFLQTRNVTSSGYTQVVFSVQSGEYSLEALLTAWRGVAQFHAVSSSLLAPADLQAFYARFVFMASALTSEEPTDIIMAYEDEILRQFYTLVSSSETYSSRIYYAQVTDAFKWRNLGYVVYLRIVVPRAIRDDFQDFLSTQVREGGFPGAEAGSLSFNTDSRAFGLVPTVDIFVDNLGILRESLHVYSPAVPVEVTLQFFVANNGTDNPSGSKTCKDSNSTYVDCSLPDAPLSSEENNFAFSAYITNSANLEDATARREVDVDVDFDSSVSLRLGLASTGRTWFSGPQIQVSFANEAECQLYTHICLTVNLLESYHDYGADNNDFCIEIPGKDCTLLPCDSGVDICGGNSNCFQEPGQLPVCECVQGYRSPTDDGHDCQDIDECAEALEQDAPVCDRSANLRCSNTAGGYDCNCRQGWTMDNGVCTKSNRLHGSVSIPGDFTPALNDPTSVAFQRISLQVTVTITQLFRITIIIVIRITIISFSPGSIVANYAIDMPADQNITADSLTDALADALTAALNETNPLNIDPSTVTVSDFNECANETTNDCSAFATCNNTVGSFTCACLPGYIDQDPIDDPGRTCASPPTPTPTASLPPPTTISVILPSSLQPTVPESLATLAPTVPPTLPASLATLAPTIAPTIPESLATLTPTVSPTIPESLATLAPTVSPTIPESLATLAPTVSPTIPESLATLAPTISPTLPESLATLAPTVSPTIPESLATLAPTVSPTIPESLATLAPTVSPTIPESLATLAPTVSPTIPESLATLAPTISPTLPASLATLAPTVSPTVPESLATLAPTVSPTIPASLATVAPTVSPTIPESLATLAPTVSPTIPESLATLAPTVSPTIPESLATLAPTVSPTLPESLATLAPAVSPTVPASLATLAPTVSPTLPASLATLAAYVSPTIPASLATLAPAVSPTLPASLATLAPVVSPTLPASLATLAPVVSPTLPASLATLAPSVSPTLPASLATLAPVASPTLPASLATLAPVVSPTLPASLATLAPVVSPTLPASLATLAPAVSPTIPASLATLTPVASPTIPASLATLAPAVSPTLPASLATLAPVVSPTLPASLATLAPVVSPTLPASLATLAPVVSPTLPASLATLAPVVSPTLPASLATLAPAVSPTLPASLATLAPVVSPTIPASLATLAPAVSPTIPASLATIAPTVSPTIPASLATVPPTVSPTLPASLATLAPVVSPTVPASLATLAPAVSPTVPASLATLAPTAVPPTAVAPSASVSVPQVSTSVAPASTPAVTATAPVICAPICGVLASCVLRNDTALCVCNSGFQGNGFTCSDVDECSTNPCTGPNERCKNRPGSYDCVCLPTYIRWGSADNCTATSRHNVDATYKDTFDYDAEKHDENSAGFQAERDRHIGEFDSLVDGWVASVPGVEKVATSFNNFRSGSLIANNDVILAGTPLSSAQVQEGLNDRINADANTNFKSVTAKPYDYCGDPNTQDKCYSQDYCTNTDKGGFTCQCPPTHLDDSPADLPGRDCSINRVPIILGVVGAALLLFLLVLLALKSTKYRKRKVWAPKSKSRQQGDIQTGDMVWAREEGRSLRWPGRVVSDGDRGDAMWVRWTGSGGYSKVKQKKIAPFYQFDQYFDRTAYHNLPAYRKSVNDALRTMNMPLDGAASPVPTSEDTGQTEDVPPRPAANPLLRPKGVPHLQVPVNGNGAGHRHANGDAQGDDVSSKDSTIDMDWTRIRTSKRFAPNVAPLTYTKNQEDMYLPMRDRDEDSASHNFVTSSVSQRLKKTKGGDFVLLNFENKSTL</sequence>
<keyword evidence="7" id="KW-0812">Transmembrane</keyword>
<dbReference type="PANTHER" id="PTHR24039:SF58">
    <property type="entry name" value="EGF-LIKE DOMAIN-CONTAINING PROTEIN"/>
    <property type="match status" value="1"/>
</dbReference>
<dbReference type="InterPro" id="IPR000082">
    <property type="entry name" value="SEA_dom"/>
</dbReference>
<feature type="domain" description="SEA" evidence="8">
    <location>
        <begin position="703"/>
        <end position="815"/>
    </location>
</feature>
<keyword evidence="1 5" id="KW-0245">EGF-like domain</keyword>
<dbReference type="CDD" id="cd00054">
    <property type="entry name" value="EGF_CA"/>
    <property type="match status" value="4"/>
</dbReference>
<evidence type="ECO:0000259" key="8">
    <source>
        <dbReference type="PROSITE" id="PS50024"/>
    </source>
</evidence>
<name>A0A6P5AFB6_BRABE</name>
<keyword evidence="4" id="KW-1015">Disulfide bond</keyword>
<dbReference type="RefSeq" id="XP_019640516.1">
    <property type="nucleotide sequence ID" value="XM_019784957.1"/>
</dbReference>
<dbReference type="InterPro" id="IPR018097">
    <property type="entry name" value="EGF_Ca-bd_CS"/>
</dbReference>
<dbReference type="CDD" id="cd05835">
    <property type="entry name" value="PWWP_DNMT3"/>
    <property type="match status" value="1"/>
</dbReference>
<evidence type="ECO:0000256" key="6">
    <source>
        <dbReference type="SAM" id="MobiDB-lite"/>
    </source>
</evidence>
<keyword evidence="7" id="KW-1133">Transmembrane helix</keyword>
<dbReference type="Gene3D" id="3.40.50.410">
    <property type="entry name" value="von Willebrand factor, type A domain"/>
    <property type="match status" value="1"/>
</dbReference>
<keyword evidence="11" id="KW-1185">Reference proteome</keyword>
<feature type="region of interest" description="Disordered" evidence="6">
    <location>
        <begin position="1917"/>
        <end position="1949"/>
    </location>
</feature>
<dbReference type="SUPFAM" id="SSF57196">
    <property type="entry name" value="EGF/Laminin"/>
    <property type="match status" value="1"/>
</dbReference>
<dbReference type="SUPFAM" id="SSF63748">
    <property type="entry name" value="Tudor/PWWP/MBT"/>
    <property type="match status" value="1"/>
</dbReference>
<reference evidence="12" key="1">
    <citation type="submission" date="2025-08" db="UniProtKB">
        <authorList>
            <consortium name="RefSeq"/>
        </authorList>
    </citation>
    <scope>IDENTIFICATION</scope>
    <source>
        <tissue evidence="12">Gonad</tissue>
    </source>
</reference>
<dbReference type="Proteomes" id="UP000515135">
    <property type="component" value="Unplaced"/>
</dbReference>
<dbReference type="SUPFAM" id="SSF82671">
    <property type="entry name" value="SEA domain"/>
    <property type="match status" value="1"/>
</dbReference>
<feature type="region of interest" description="Disordered" evidence="6">
    <location>
        <begin position="1961"/>
        <end position="1982"/>
    </location>
</feature>
<comment type="caution">
    <text evidence="5">Lacks conserved residue(s) required for the propagation of feature annotation.</text>
</comment>
<protein>
    <submittedName>
        <fullName evidence="12">Uncharacterized protein LOC109482269</fullName>
    </submittedName>
</protein>
<evidence type="ECO:0000256" key="2">
    <source>
        <dbReference type="ARBA" id="ARBA00022729"/>
    </source>
</evidence>
<feature type="transmembrane region" description="Helical" evidence="7">
    <location>
        <begin position="1789"/>
        <end position="1810"/>
    </location>
</feature>
<dbReference type="OrthoDB" id="10040649at2759"/>
<dbReference type="Gene3D" id="2.30.30.140">
    <property type="match status" value="1"/>
</dbReference>
<evidence type="ECO:0000259" key="10">
    <source>
        <dbReference type="PROSITE" id="PS50234"/>
    </source>
</evidence>
<keyword evidence="3" id="KW-0677">Repeat</keyword>
<dbReference type="Gene3D" id="2.10.25.10">
    <property type="entry name" value="Laminin"/>
    <property type="match status" value="5"/>
</dbReference>
<keyword evidence="7" id="KW-0472">Membrane</keyword>
<dbReference type="InterPro" id="IPR002035">
    <property type="entry name" value="VWF_A"/>
</dbReference>
<dbReference type="GO" id="GO:0005509">
    <property type="term" value="F:calcium ion binding"/>
    <property type="evidence" value="ECO:0007669"/>
    <property type="project" value="InterPro"/>
</dbReference>
<feature type="domain" description="VWFA" evidence="10">
    <location>
        <begin position="47"/>
        <end position="224"/>
    </location>
</feature>
<dbReference type="SMART" id="SM00327">
    <property type="entry name" value="VWA"/>
    <property type="match status" value="1"/>
</dbReference>
<evidence type="ECO:0000259" key="9">
    <source>
        <dbReference type="PROSITE" id="PS50026"/>
    </source>
</evidence>
<gene>
    <name evidence="12" type="primary">LOC109482269</name>
</gene>
<dbReference type="InterPro" id="IPR036364">
    <property type="entry name" value="SEA_dom_sf"/>
</dbReference>
<dbReference type="InterPro" id="IPR000152">
    <property type="entry name" value="EGF-type_Asp/Asn_hydroxyl_site"/>
</dbReference>
<accession>A0A6P5AFB6</accession>
<dbReference type="InterPro" id="IPR000742">
    <property type="entry name" value="EGF"/>
</dbReference>
<evidence type="ECO:0000313" key="11">
    <source>
        <dbReference type="Proteomes" id="UP000515135"/>
    </source>
</evidence>
<dbReference type="SUPFAM" id="SSF53300">
    <property type="entry name" value="vWA-like"/>
    <property type="match status" value="1"/>
</dbReference>
<dbReference type="GeneID" id="109482269"/>
<dbReference type="Pfam" id="PF01390">
    <property type="entry name" value="SEA"/>
    <property type="match status" value="1"/>
</dbReference>
<dbReference type="SMART" id="SM00179">
    <property type="entry name" value="EGF_CA"/>
    <property type="match status" value="4"/>
</dbReference>
<dbReference type="PANTHER" id="PTHR24039">
    <property type="entry name" value="FIBRILLIN-RELATED"/>
    <property type="match status" value="1"/>
</dbReference>
<dbReference type="PROSITE" id="PS50026">
    <property type="entry name" value="EGF_3"/>
    <property type="match status" value="2"/>
</dbReference>
<evidence type="ECO:0000256" key="3">
    <source>
        <dbReference type="ARBA" id="ARBA00022737"/>
    </source>
</evidence>
<dbReference type="InterPro" id="IPR001881">
    <property type="entry name" value="EGF-like_Ca-bd_dom"/>
</dbReference>
<evidence type="ECO:0000256" key="1">
    <source>
        <dbReference type="ARBA" id="ARBA00022536"/>
    </source>
</evidence>
<dbReference type="PROSITE" id="PS50234">
    <property type="entry name" value="VWFA"/>
    <property type="match status" value="1"/>
</dbReference>
<dbReference type="Pfam" id="PF00092">
    <property type="entry name" value="VWA"/>
    <property type="match status" value="1"/>
</dbReference>
<dbReference type="PROSITE" id="PS50024">
    <property type="entry name" value="SEA"/>
    <property type="match status" value="1"/>
</dbReference>
<dbReference type="FunFam" id="2.10.25.10:FF:000038">
    <property type="entry name" value="Fibrillin 2"/>
    <property type="match status" value="1"/>
</dbReference>
<feature type="region of interest" description="Disordered" evidence="6">
    <location>
        <begin position="852"/>
        <end position="873"/>
    </location>
</feature>
<dbReference type="CDD" id="cd01450">
    <property type="entry name" value="vWFA_subfamily_ECM"/>
    <property type="match status" value="1"/>
</dbReference>
<evidence type="ECO:0000313" key="12">
    <source>
        <dbReference type="RefSeq" id="XP_019640516.1"/>
    </source>
</evidence>
<keyword evidence="2" id="KW-0732">Signal</keyword>
<dbReference type="InterPro" id="IPR009030">
    <property type="entry name" value="Growth_fac_rcpt_cys_sf"/>
</dbReference>
<dbReference type="PROSITE" id="PS01186">
    <property type="entry name" value="EGF_2"/>
    <property type="match status" value="1"/>
</dbReference>
<evidence type="ECO:0000256" key="7">
    <source>
        <dbReference type="SAM" id="Phobius"/>
    </source>
</evidence>
<dbReference type="SMART" id="SM00181">
    <property type="entry name" value="EGF"/>
    <property type="match status" value="6"/>
</dbReference>